<evidence type="ECO:0000313" key="2">
    <source>
        <dbReference type="Proteomes" id="UP001201163"/>
    </source>
</evidence>
<dbReference type="InterPro" id="IPR029016">
    <property type="entry name" value="GAF-like_dom_sf"/>
</dbReference>
<dbReference type="AlphaFoldDB" id="A0AAD4LM33"/>
<reference evidence="1" key="1">
    <citation type="submission" date="2022-01" db="EMBL/GenBank/DDBJ databases">
        <title>Comparative genomics reveals a dynamic genome evolution in the ectomycorrhizal milk-cap (Lactarius) mushrooms.</title>
        <authorList>
            <consortium name="DOE Joint Genome Institute"/>
            <person name="Lebreton A."/>
            <person name="Tang N."/>
            <person name="Kuo A."/>
            <person name="LaButti K."/>
            <person name="Drula E."/>
            <person name="Barry K."/>
            <person name="Clum A."/>
            <person name="Lipzen A."/>
            <person name="Mousain D."/>
            <person name="Ng V."/>
            <person name="Wang R."/>
            <person name="Wang X."/>
            <person name="Dai Y."/>
            <person name="Henrissat B."/>
            <person name="Grigoriev I.V."/>
            <person name="Guerin-Laguette A."/>
            <person name="Yu F."/>
            <person name="Martin F.M."/>
        </authorList>
    </citation>
    <scope>NUCLEOTIDE SEQUENCE</scope>
    <source>
        <strain evidence="1">QP</strain>
    </source>
</reference>
<sequence length="206" mass="22311">MAHHSDSSLLPSSVRTKPQLWEHLFVQLTHLLDGQRDWVTNLANTSSLIYHSLLSYPAFGNGPSSVNWCGFYINSSLFPTPKIRMDHSVAAASDDASSRLLLAPFCGKPACQYIDTAPGRGRGVCADSFTSRKTLVVPNVNAYPGHIACDGGTKSEIVCPLILRTQGREVTLGVFDLDCLAQGGFDDDDKAGLEKIAQLVVDACDW</sequence>
<accession>A0AAD4LM33</accession>
<dbReference type="Gene3D" id="3.30.450.40">
    <property type="match status" value="1"/>
</dbReference>
<organism evidence="1 2">
    <name type="scientific">Lactarius akahatsu</name>
    <dbReference type="NCBI Taxonomy" id="416441"/>
    <lineage>
        <taxon>Eukaryota</taxon>
        <taxon>Fungi</taxon>
        <taxon>Dikarya</taxon>
        <taxon>Basidiomycota</taxon>
        <taxon>Agaricomycotina</taxon>
        <taxon>Agaricomycetes</taxon>
        <taxon>Russulales</taxon>
        <taxon>Russulaceae</taxon>
        <taxon>Lactarius</taxon>
    </lineage>
</organism>
<protein>
    <submittedName>
        <fullName evidence="1">GAF domain-like protein</fullName>
    </submittedName>
</protein>
<gene>
    <name evidence="1" type="ORF">EDB92DRAFT_1845963</name>
</gene>
<proteinExistence type="predicted"/>
<evidence type="ECO:0000313" key="1">
    <source>
        <dbReference type="EMBL" id="KAH8995757.1"/>
    </source>
</evidence>
<dbReference type="Proteomes" id="UP001201163">
    <property type="component" value="Unassembled WGS sequence"/>
</dbReference>
<name>A0AAD4LM33_9AGAM</name>
<keyword evidence="2" id="KW-1185">Reference proteome</keyword>
<comment type="caution">
    <text evidence="1">The sequence shown here is derived from an EMBL/GenBank/DDBJ whole genome shotgun (WGS) entry which is preliminary data.</text>
</comment>
<dbReference type="EMBL" id="JAKELL010000011">
    <property type="protein sequence ID" value="KAH8995757.1"/>
    <property type="molecule type" value="Genomic_DNA"/>
</dbReference>
<dbReference type="SUPFAM" id="SSF55781">
    <property type="entry name" value="GAF domain-like"/>
    <property type="match status" value="1"/>
</dbReference>